<dbReference type="Pfam" id="PF04909">
    <property type="entry name" value="Amidohydro_2"/>
    <property type="match status" value="1"/>
</dbReference>
<dbReference type="RefSeq" id="WP_126449470.1">
    <property type="nucleotide sequence ID" value="NZ_AP018553.1"/>
</dbReference>
<dbReference type="EMBL" id="AP018553">
    <property type="protein sequence ID" value="BBD72143.1"/>
    <property type="molecule type" value="Genomic_DNA"/>
</dbReference>
<keyword evidence="3" id="KW-0378">Hydrolase</keyword>
<dbReference type="InterPro" id="IPR032465">
    <property type="entry name" value="ACMSD"/>
</dbReference>
<gene>
    <name evidence="4" type="ORF">GCM10007116_10350</name>
    <name evidence="3" type="ORF">HS1genome_0532</name>
</gene>
<feature type="domain" description="Amidohydrolase-related" evidence="2">
    <location>
        <begin position="8"/>
        <end position="288"/>
    </location>
</feature>
<reference evidence="3" key="3">
    <citation type="journal article" date="2019" name="BMC Res. Notes">
        <title>Complete genome sequence of the Sulfodiicoccus acidiphilus strain HS-1T, the first crenarchaeon that lacks polB3, isolated from an acidic hot spring in Ohwaku-dani, Hakone, Japan.</title>
        <authorList>
            <person name="Sakai H.D."/>
            <person name="Kurosawa N."/>
        </authorList>
    </citation>
    <scope>NUCLEOTIDE SEQUENCE</scope>
    <source>
        <strain evidence="3">HS-1</strain>
    </source>
</reference>
<reference evidence="5" key="2">
    <citation type="submission" date="2018-04" db="EMBL/GenBank/DDBJ databases">
        <title>Complete genome sequence of Sulfodiicoccus acidiphilus strain HS-1.</title>
        <authorList>
            <person name="Sakai H.D."/>
            <person name="Kurosawa N."/>
        </authorList>
    </citation>
    <scope>NUCLEOTIDE SEQUENCE [LARGE SCALE GENOMIC DNA]</scope>
    <source>
        <strain evidence="5">HS-1</strain>
    </source>
</reference>
<dbReference type="GO" id="GO:0016787">
    <property type="term" value="F:hydrolase activity"/>
    <property type="evidence" value="ECO:0007669"/>
    <property type="project" value="UniProtKB-KW"/>
</dbReference>
<dbReference type="Proteomes" id="UP000616143">
    <property type="component" value="Unassembled WGS sequence"/>
</dbReference>
<dbReference type="Proteomes" id="UP000276741">
    <property type="component" value="Chromosome"/>
</dbReference>
<dbReference type="OrthoDB" id="34429at2157"/>
<sequence length="292" mass="34031">MEIDHKIIDVHVHITPLDMVREDVRKVWMSDKYYNDELYTSLVKNPRKLVELLDEWNVEWINLISYVAKEVMGFGYEFVEFVGNYAKEYPDKLRPMMSADPRDQQAVEKLETFRSKYGCSWIKLHPVHQLFKPNAYLKEEGELTPLARIYEWAEGNRIPVTLHTGTSIFPRARIKYGDPLYLDDVATDFPRLKLVIAHGGRPINSWANTCFFLLRRHRNTYLDISGIPPKSLLTLFPRLNEITERVMFGSDWYTLGVESIRKNAEDLYSIGLERAAVRKILHDNAVAIVSPN</sequence>
<dbReference type="EMBL" id="BMQS01000008">
    <property type="protein sequence ID" value="GGT94678.1"/>
    <property type="molecule type" value="Genomic_DNA"/>
</dbReference>
<evidence type="ECO:0000256" key="1">
    <source>
        <dbReference type="ARBA" id="ARBA00023239"/>
    </source>
</evidence>
<organism evidence="3 5">
    <name type="scientific">Sulfodiicoccus acidiphilus</name>
    <dbReference type="NCBI Taxonomy" id="1670455"/>
    <lineage>
        <taxon>Archaea</taxon>
        <taxon>Thermoproteota</taxon>
        <taxon>Thermoprotei</taxon>
        <taxon>Sulfolobales</taxon>
        <taxon>Sulfolobaceae</taxon>
        <taxon>Sulfodiicoccus</taxon>
    </lineage>
</organism>
<name>A0A348B1U1_9CREN</name>
<proteinExistence type="predicted"/>
<evidence type="ECO:0000313" key="4">
    <source>
        <dbReference type="EMBL" id="GGT94678.1"/>
    </source>
</evidence>
<dbReference type="Gene3D" id="3.20.20.140">
    <property type="entry name" value="Metal-dependent hydrolases"/>
    <property type="match status" value="1"/>
</dbReference>
<dbReference type="InterPro" id="IPR006680">
    <property type="entry name" value="Amidohydro-rel"/>
</dbReference>
<reference evidence="4" key="1">
    <citation type="journal article" date="2014" name="Int. J. Syst. Evol. Microbiol.">
        <title>Complete genome sequence of Corynebacterium casei LMG S-19264T (=DSM 44701T), isolated from a smear-ripened cheese.</title>
        <authorList>
            <consortium name="US DOE Joint Genome Institute (JGI-PGF)"/>
            <person name="Walter F."/>
            <person name="Albersmeier A."/>
            <person name="Kalinowski J."/>
            <person name="Ruckert C."/>
        </authorList>
    </citation>
    <scope>NUCLEOTIDE SEQUENCE</scope>
    <source>
        <strain evidence="4">JCM 31740</strain>
    </source>
</reference>
<keyword evidence="1" id="KW-0456">Lyase</keyword>
<dbReference type="SUPFAM" id="SSF51556">
    <property type="entry name" value="Metallo-dependent hydrolases"/>
    <property type="match status" value="1"/>
</dbReference>
<evidence type="ECO:0000313" key="5">
    <source>
        <dbReference type="Proteomes" id="UP000276741"/>
    </source>
</evidence>
<evidence type="ECO:0000313" key="3">
    <source>
        <dbReference type="EMBL" id="BBD72143.1"/>
    </source>
</evidence>
<dbReference type="PANTHER" id="PTHR21240">
    <property type="entry name" value="2-AMINO-3-CARBOXYLMUCONATE-6-SEMIALDEHYDE DECARBOXYLASE"/>
    <property type="match status" value="1"/>
</dbReference>
<dbReference type="KEGG" id="sacd:HS1genome_0532"/>
<evidence type="ECO:0000259" key="2">
    <source>
        <dbReference type="Pfam" id="PF04909"/>
    </source>
</evidence>
<accession>A0A348B1U1</accession>
<dbReference type="AlphaFoldDB" id="A0A348B1U1"/>
<keyword evidence="5" id="KW-1185">Reference proteome</keyword>
<dbReference type="GeneID" id="38666035"/>
<dbReference type="InterPro" id="IPR032466">
    <property type="entry name" value="Metal_Hydrolase"/>
</dbReference>
<dbReference type="GO" id="GO:0016831">
    <property type="term" value="F:carboxy-lyase activity"/>
    <property type="evidence" value="ECO:0007669"/>
    <property type="project" value="InterPro"/>
</dbReference>
<dbReference type="PANTHER" id="PTHR21240:SF19">
    <property type="entry name" value="CATALYTIC_ HYDROLASE"/>
    <property type="match status" value="1"/>
</dbReference>
<reference evidence="4" key="4">
    <citation type="submission" date="2020-09" db="EMBL/GenBank/DDBJ databases">
        <authorList>
            <person name="Sun Q."/>
            <person name="Ohkuma M."/>
        </authorList>
    </citation>
    <scope>NUCLEOTIDE SEQUENCE</scope>
    <source>
        <strain evidence="4">JCM 31740</strain>
    </source>
</reference>
<protein>
    <submittedName>
        <fullName evidence="3">Amidohydrolase</fullName>
    </submittedName>
</protein>